<dbReference type="Proteomes" id="UP000277811">
    <property type="component" value="Unassembled WGS sequence"/>
</dbReference>
<evidence type="ECO:0000313" key="2">
    <source>
        <dbReference type="Proteomes" id="UP000277811"/>
    </source>
</evidence>
<organism evidence="1 2">
    <name type="scientific">Lucifera butyrica</name>
    <dbReference type="NCBI Taxonomy" id="1351585"/>
    <lineage>
        <taxon>Bacteria</taxon>
        <taxon>Bacillati</taxon>
        <taxon>Bacillota</taxon>
        <taxon>Negativicutes</taxon>
        <taxon>Veillonellales</taxon>
        <taxon>Veillonellaceae</taxon>
        <taxon>Lucifera</taxon>
    </lineage>
</organism>
<keyword evidence="2" id="KW-1185">Reference proteome</keyword>
<evidence type="ECO:0000313" key="1">
    <source>
        <dbReference type="EMBL" id="VBB05117.1"/>
    </source>
</evidence>
<gene>
    <name evidence="1" type="ORF">LUCI_0324</name>
</gene>
<proteinExistence type="predicted"/>
<accession>A0A498R2S2</accession>
<name>A0A498R2S2_9FIRM</name>
<protein>
    <recommendedName>
        <fullName evidence="3">Condensation domain-containing protein</fullName>
    </recommendedName>
</protein>
<dbReference type="EMBL" id="UPPP01000053">
    <property type="protein sequence ID" value="VBB05117.1"/>
    <property type="molecule type" value="Genomic_DNA"/>
</dbReference>
<reference evidence="1 2" key="1">
    <citation type="submission" date="2018-06" db="EMBL/GenBank/DDBJ databases">
        <authorList>
            <person name="Strepis N."/>
        </authorList>
    </citation>
    <scope>NUCLEOTIDE SEQUENCE [LARGE SCALE GENOMIC DNA]</scope>
    <source>
        <strain evidence="1">LUCI</strain>
    </source>
</reference>
<evidence type="ECO:0008006" key="3">
    <source>
        <dbReference type="Google" id="ProtNLM"/>
    </source>
</evidence>
<dbReference type="AlphaFoldDB" id="A0A498R2S2"/>
<sequence length="427" mass="48867">MRKMELVQLAGLYFLGTEEFNSSNCMMSTVVLKEKIDMAKLALSYRQLILENPLLQTKIIECPAKNRFTWGRFSAGEVEWLLCFEERQLSQRYDQEAILKQYYPTNARLPFYISVVAENTVIICMNHILANGRCFIYWIQKWLQYYAGDQPGDRNGGQLTDATWRDKSLHWLKRTGAFLWLPVFLAAFLLKGGRKAVQDTVDLSRGKQPAESNEYAVKSYGFSREETAAIRSRCKAKGMTLTEYMCGKLAQGFLQHDPDKQRVLVSMPMDMHALMPYSPEDTYGNLIVSLPAQFFRAGEMEKQVKSVFKWFKRGIPYSLSCLFAAISPSYEKVKLRCLKLCQKPVPARSPLGNFTLTYSSLGVISYPVLEKMVDAIYFYFKPQAILVASSILGGRLYMQVSLTRDLYNAGEVFALFDRLLAMENLVD</sequence>